<dbReference type="EMBL" id="JBBIAA010000002">
    <property type="protein sequence ID" value="MEJ5944218.1"/>
    <property type="molecule type" value="Genomic_DNA"/>
</dbReference>
<keyword evidence="7" id="KW-1185">Reference proteome</keyword>
<keyword evidence="2" id="KW-0479">Metal-binding</keyword>
<evidence type="ECO:0000313" key="6">
    <source>
        <dbReference type="EMBL" id="MEJ5944218.1"/>
    </source>
</evidence>
<dbReference type="Pfam" id="PF00355">
    <property type="entry name" value="Rieske"/>
    <property type="match status" value="1"/>
</dbReference>
<keyword evidence="1" id="KW-0001">2Fe-2S</keyword>
<protein>
    <submittedName>
        <fullName evidence="6">Rieske 2Fe-2S domain-containing protein</fullName>
    </submittedName>
</protein>
<dbReference type="PROSITE" id="PS51296">
    <property type="entry name" value="RIESKE"/>
    <property type="match status" value="1"/>
</dbReference>
<evidence type="ECO:0000259" key="5">
    <source>
        <dbReference type="PROSITE" id="PS51296"/>
    </source>
</evidence>
<dbReference type="PANTHER" id="PTHR21496:SF23">
    <property type="entry name" value="3-PHENYLPROPIONATE_CINNAMIC ACID DIOXYGENASE FERREDOXIN SUBUNIT"/>
    <property type="match status" value="1"/>
</dbReference>
<dbReference type="InterPro" id="IPR036922">
    <property type="entry name" value="Rieske_2Fe-2S_sf"/>
</dbReference>
<dbReference type="PANTHER" id="PTHR21496">
    <property type="entry name" value="FERREDOXIN-RELATED"/>
    <property type="match status" value="1"/>
</dbReference>
<gene>
    <name evidence="6" type="ORF">WDZ17_02785</name>
</gene>
<dbReference type="InterPro" id="IPR017941">
    <property type="entry name" value="Rieske_2Fe-2S"/>
</dbReference>
<dbReference type="RefSeq" id="WP_339573609.1">
    <property type="nucleotide sequence ID" value="NZ_JBBIAA010000002.1"/>
</dbReference>
<evidence type="ECO:0000256" key="2">
    <source>
        <dbReference type="ARBA" id="ARBA00022723"/>
    </source>
</evidence>
<organism evidence="6 7">
    <name type="scientific">Pseudokineococcus basanitobsidens</name>
    <dbReference type="NCBI Taxonomy" id="1926649"/>
    <lineage>
        <taxon>Bacteria</taxon>
        <taxon>Bacillati</taxon>
        <taxon>Actinomycetota</taxon>
        <taxon>Actinomycetes</taxon>
        <taxon>Kineosporiales</taxon>
        <taxon>Kineosporiaceae</taxon>
        <taxon>Pseudokineococcus</taxon>
    </lineage>
</organism>
<evidence type="ECO:0000313" key="7">
    <source>
        <dbReference type="Proteomes" id="UP001387100"/>
    </source>
</evidence>
<name>A0ABU8RGL4_9ACTN</name>
<evidence type="ECO:0000256" key="1">
    <source>
        <dbReference type="ARBA" id="ARBA00022714"/>
    </source>
</evidence>
<evidence type="ECO:0000256" key="3">
    <source>
        <dbReference type="ARBA" id="ARBA00023004"/>
    </source>
</evidence>
<dbReference type="SUPFAM" id="SSF50022">
    <property type="entry name" value="ISP domain"/>
    <property type="match status" value="1"/>
</dbReference>
<dbReference type="Proteomes" id="UP001387100">
    <property type="component" value="Unassembled WGS sequence"/>
</dbReference>
<feature type="domain" description="Rieske" evidence="5">
    <location>
        <begin position="21"/>
        <end position="115"/>
    </location>
</feature>
<dbReference type="Gene3D" id="2.102.10.10">
    <property type="entry name" value="Rieske [2Fe-2S] iron-sulphur domain"/>
    <property type="match status" value="1"/>
</dbReference>
<proteinExistence type="predicted"/>
<evidence type="ECO:0000256" key="4">
    <source>
        <dbReference type="ARBA" id="ARBA00023014"/>
    </source>
</evidence>
<reference evidence="6 7" key="1">
    <citation type="journal article" date="2017" name="Int. J. Syst. Evol. Microbiol.">
        <title>Pseudokineococcus basanitobsidens sp. nov., isolated from volcanic rock.</title>
        <authorList>
            <person name="Lee D.W."/>
            <person name="Park M.Y."/>
            <person name="Kim J.J."/>
            <person name="Kim B.S."/>
        </authorList>
    </citation>
    <scope>NUCLEOTIDE SEQUENCE [LARGE SCALE GENOMIC DNA]</scope>
    <source>
        <strain evidence="6 7">DSM 103726</strain>
    </source>
</reference>
<keyword evidence="4" id="KW-0411">Iron-sulfur</keyword>
<sequence>MSAVVDDPVDDRVAPAAGTGTDVGALEDFAVGEGRAVVVDGRQVAVFRHRDDRLSVLDAVCPHAGGPLADGQMDDRVVVCPLHLNVFELATGRSCSGQADVARHRGAVADGRVRVTLAS</sequence>
<accession>A0ABU8RGL4</accession>
<comment type="caution">
    <text evidence="6">The sequence shown here is derived from an EMBL/GenBank/DDBJ whole genome shotgun (WGS) entry which is preliminary data.</text>
</comment>
<keyword evidence="3" id="KW-0408">Iron</keyword>